<accession>A0A517LVF1</accession>
<evidence type="ECO:0000256" key="1">
    <source>
        <dbReference type="SAM" id="MobiDB-lite"/>
    </source>
</evidence>
<reference evidence="2 3" key="1">
    <citation type="submission" date="2019-02" db="EMBL/GenBank/DDBJ databases">
        <title>Deep-cultivation of Planctomycetes and their phenomic and genomic characterization uncovers novel biology.</title>
        <authorList>
            <person name="Wiegand S."/>
            <person name="Jogler M."/>
            <person name="Boedeker C."/>
            <person name="Pinto D."/>
            <person name="Vollmers J."/>
            <person name="Rivas-Marin E."/>
            <person name="Kohn T."/>
            <person name="Peeters S.H."/>
            <person name="Heuer A."/>
            <person name="Rast P."/>
            <person name="Oberbeckmann S."/>
            <person name="Bunk B."/>
            <person name="Jeske O."/>
            <person name="Meyerdierks A."/>
            <person name="Storesund J.E."/>
            <person name="Kallscheuer N."/>
            <person name="Luecker S."/>
            <person name="Lage O.M."/>
            <person name="Pohl T."/>
            <person name="Merkel B.J."/>
            <person name="Hornburger P."/>
            <person name="Mueller R.-W."/>
            <person name="Bruemmer F."/>
            <person name="Labrenz M."/>
            <person name="Spormann A.M."/>
            <person name="Op den Camp H."/>
            <person name="Overmann J."/>
            <person name="Amann R."/>
            <person name="Jetten M.S.M."/>
            <person name="Mascher T."/>
            <person name="Medema M.H."/>
            <person name="Devos D.P."/>
            <person name="Kaster A.-K."/>
            <person name="Ovreas L."/>
            <person name="Rohde M."/>
            <person name="Galperin M.Y."/>
            <person name="Jogler C."/>
        </authorList>
    </citation>
    <scope>NUCLEOTIDE SEQUENCE [LARGE SCALE GENOMIC DNA]</scope>
    <source>
        <strain evidence="2 3">EC9</strain>
    </source>
</reference>
<feature type="region of interest" description="Disordered" evidence="1">
    <location>
        <begin position="196"/>
        <end position="274"/>
    </location>
</feature>
<keyword evidence="3" id="KW-1185">Reference proteome</keyword>
<feature type="compositionally biased region" description="Low complexity" evidence="1">
    <location>
        <begin position="237"/>
        <end position="246"/>
    </location>
</feature>
<evidence type="ECO:0000313" key="3">
    <source>
        <dbReference type="Proteomes" id="UP000319557"/>
    </source>
</evidence>
<dbReference type="EMBL" id="CP036261">
    <property type="protein sequence ID" value="QDS86604.1"/>
    <property type="molecule type" value="Genomic_DNA"/>
</dbReference>
<name>A0A517LVF1_9BACT</name>
<gene>
    <name evidence="2" type="ORF">EC9_07770</name>
</gene>
<evidence type="ECO:0000313" key="2">
    <source>
        <dbReference type="EMBL" id="QDS86604.1"/>
    </source>
</evidence>
<dbReference type="Proteomes" id="UP000319557">
    <property type="component" value="Chromosome"/>
</dbReference>
<sequence length="274" mass="29476">MIGCRIVYLLFDLFLSREAPNVSWMKWQNRVCLEQALLLIPGNSVRSLLASLFVLSLGILAALPFRKTSHEELEPPPLERSQVASLISPLEEIDVDAGDLSGLNLSEVAYAADGLTPRTDSGSETAAFPELPQSRRPFAEALVQPTALIPDATRNASPDPMDIANRSKDWNIDLPLKYVQPQTGLQVEEIARQPLATPAEATRGSLSWNGSPTPNGNGPAATGMRIHQAGSRQFGEAAAAAGSGASVEPTPNYQASPPPQPRARKRFFVYEPAG</sequence>
<dbReference type="KEGG" id="ruv:EC9_07770"/>
<proteinExistence type="predicted"/>
<dbReference type="AlphaFoldDB" id="A0A517LVF1"/>
<feature type="compositionally biased region" description="Polar residues" evidence="1">
    <location>
        <begin position="204"/>
        <end position="216"/>
    </location>
</feature>
<organism evidence="2 3">
    <name type="scientific">Rosistilla ulvae</name>
    <dbReference type="NCBI Taxonomy" id="1930277"/>
    <lineage>
        <taxon>Bacteria</taxon>
        <taxon>Pseudomonadati</taxon>
        <taxon>Planctomycetota</taxon>
        <taxon>Planctomycetia</taxon>
        <taxon>Pirellulales</taxon>
        <taxon>Pirellulaceae</taxon>
        <taxon>Rosistilla</taxon>
    </lineage>
</organism>
<protein>
    <submittedName>
        <fullName evidence="2">Uncharacterized protein</fullName>
    </submittedName>
</protein>